<evidence type="ECO:0000313" key="3">
    <source>
        <dbReference type="Proteomes" id="UP001597347"/>
    </source>
</evidence>
<evidence type="ECO:0000259" key="1">
    <source>
        <dbReference type="Pfam" id="PF13524"/>
    </source>
</evidence>
<dbReference type="Proteomes" id="UP001597347">
    <property type="component" value="Unassembled WGS sequence"/>
</dbReference>
<dbReference type="EMBL" id="JBHUEA010000001">
    <property type="protein sequence ID" value="MFD1720169.1"/>
    <property type="molecule type" value="Genomic_DNA"/>
</dbReference>
<name>A0ABW4LAL3_9MICO</name>
<sequence length="362" mass="40025">MSRSIRRILYVPNETGDARQFGYRRAFADLLSAGMLDEVRVFSLEHRIHAGGDAAAHRADLLAAAREFAPDLLFMQHLGRTGLTDGDFEQLTSGGTPLLYHEADPYTRRVHPLPAAARAAGRAADVVFTVGAGTFTTNFLRSGARRVEWTPSAFDPNRIDLGEGQRERAMDVVIIANRGRARIRPLPNAADRVRFIEAVQDRLGDRLALHGRGWSGPSARGPVPYSEQTTVLRSAWMSANWDHFAAEPCYFSDRLAIALASGSVFATTLHPGYSAVFPPDLTRRFLITSSQPQDLLQRIEQWLATTTVDQRLDAELAAREFAWSHLRQDDTLVTMLNAVGVGIDPRAASEAWDIRRAPLDAL</sequence>
<comment type="caution">
    <text evidence="2">The sequence shown here is derived from an EMBL/GenBank/DDBJ whole genome shotgun (WGS) entry which is preliminary data.</text>
</comment>
<keyword evidence="3" id="KW-1185">Reference proteome</keyword>
<feature type="domain" description="Spore protein YkvP/CgeB glycosyl transferase-like" evidence="1">
    <location>
        <begin position="193"/>
        <end position="312"/>
    </location>
</feature>
<dbReference type="Pfam" id="PF13524">
    <property type="entry name" value="Glyco_trans_1_2"/>
    <property type="match status" value="1"/>
</dbReference>
<proteinExistence type="predicted"/>
<dbReference type="RefSeq" id="WP_377931376.1">
    <property type="nucleotide sequence ID" value="NZ_JBHUEA010000001.1"/>
</dbReference>
<organism evidence="2 3">
    <name type="scientific">Amnibacterium endophyticum</name>
    <dbReference type="NCBI Taxonomy" id="2109337"/>
    <lineage>
        <taxon>Bacteria</taxon>
        <taxon>Bacillati</taxon>
        <taxon>Actinomycetota</taxon>
        <taxon>Actinomycetes</taxon>
        <taxon>Micrococcales</taxon>
        <taxon>Microbacteriaceae</taxon>
        <taxon>Amnibacterium</taxon>
    </lineage>
</organism>
<dbReference type="InterPro" id="IPR055259">
    <property type="entry name" value="YkvP/CgeB_Glyco_trans-like"/>
</dbReference>
<gene>
    <name evidence="2" type="ORF">ACFSBI_01280</name>
</gene>
<evidence type="ECO:0000313" key="2">
    <source>
        <dbReference type="EMBL" id="MFD1720169.1"/>
    </source>
</evidence>
<reference evidence="3" key="1">
    <citation type="journal article" date="2019" name="Int. J. Syst. Evol. Microbiol.">
        <title>The Global Catalogue of Microorganisms (GCM) 10K type strain sequencing project: providing services to taxonomists for standard genome sequencing and annotation.</title>
        <authorList>
            <consortium name="The Broad Institute Genomics Platform"/>
            <consortium name="The Broad Institute Genome Sequencing Center for Infectious Disease"/>
            <person name="Wu L."/>
            <person name="Ma J."/>
        </authorList>
    </citation>
    <scope>NUCLEOTIDE SEQUENCE [LARGE SCALE GENOMIC DNA]</scope>
    <source>
        <strain evidence="3">CGMCC 1.12471</strain>
    </source>
</reference>
<accession>A0ABW4LAL3</accession>
<protein>
    <recommendedName>
        <fullName evidence="1">Spore protein YkvP/CgeB glycosyl transferase-like domain-containing protein</fullName>
    </recommendedName>
</protein>